<dbReference type="Pfam" id="PF13541">
    <property type="entry name" value="ChlI"/>
    <property type="match status" value="1"/>
</dbReference>
<evidence type="ECO:0000256" key="6">
    <source>
        <dbReference type="ARBA" id="ARBA00022833"/>
    </source>
</evidence>
<dbReference type="InterPro" id="IPR020568">
    <property type="entry name" value="Ribosomal_Su5_D2-typ_SF"/>
</dbReference>
<evidence type="ECO:0000256" key="4">
    <source>
        <dbReference type="ARBA" id="ARBA00022771"/>
    </source>
</evidence>
<protein>
    <recommendedName>
        <fullName evidence="11 12">DNA repair protein RadA</fullName>
    </recommendedName>
</protein>
<evidence type="ECO:0000313" key="16">
    <source>
        <dbReference type="Proteomes" id="UP000282454"/>
    </source>
</evidence>
<comment type="domain">
    <text evidence="11">The middle region has homology to RecA with ATPase motifs including the RadA KNRFG motif, while the C-terminus is homologous to Lon protease.</text>
</comment>
<keyword evidence="2 11" id="KW-0547">Nucleotide-binding</keyword>
<dbReference type="PANTHER" id="PTHR32472">
    <property type="entry name" value="DNA REPAIR PROTEIN RADA"/>
    <property type="match status" value="1"/>
</dbReference>
<dbReference type="EMBL" id="RCDD01000001">
    <property type="protein sequence ID" value="RLK59796.1"/>
    <property type="molecule type" value="Genomic_DNA"/>
</dbReference>
<evidence type="ECO:0000256" key="9">
    <source>
        <dbReference type="ARBA" id="ARBA00023125"/>
    </source>
</evidence>
<dbReference type="PANTHER" id="PTHR32472:SF10">
    <property type="entry name" value="DNA REPAIR PROTEIN RADA-LIKE PROTEIN"/>
    <property type="match status" value="1"/>
</dbReference>
<dbReference type="GO" id="GO:0003684">
    <property type="term" value="F:damaged DNA binding"/>
    <property type="evidence" value="ECO:0007669"/>
    <property type="project" value="InterPro"/>
</dbReference>
<dbReference type="InterPro" id="IPR014721">
    <property type="entry name" value="Ribsml_uS5_D2-typ_fold_subgr"/>
</dbReference>
<dbReference type="HAMAP" id="MF_01498">
    <property type="entry name" value="RadA_bact"/>
    <property type="match status" value="1"/>
</dbReference>
<dbReference type="GO" id="GO:0000725">
    <property type="term" value="P:recombinational repair"/>
    <property type="evidence" value="ECO:0007669"/>
    <property type="project" value="UniProtKB-UniRule"/>
</dbReference>
<dbReference type="InterPro" id="IPR027417">
    <property type="entry name" value="P-loop_NTPase"/>
</dbReference>
<dbReference type="Pfam" id="PF18073">
    <property type="entry name" value="Zn_ribbon_LapB"/>
    <property type="match status" value="1"/>
</dbReference>
<comment type="function">
    <text evidence="13">DNA-dependent ATPase involved in processing of recombination intermediates, plays a role in repairing DNA breaks. Stimulates the branch migration of RecA-mediated strand transfer reactions, allowing the 3' invading strand to extend heteroduplex DNA faster. Binds ssDNA in the presence of ADP but not other nucleotides, has ATPase activity that is stimulated by ssDNA and various branched DNA structures, but inhibited by SSB. Does not have RecA's homology-searching function.</text>
</comment>
<evidence type="ECO:0000256" key="1">
    <source>
        <dbReference type="ARBA" id="ARBA00022723"/>
    </source>
</evidence>
<dbReference type="InterPro" id="IPR004504">
    <property type="entry name" value="DNA_repair_RadA"/>
</dbReference>
<dbReference type="NCBIfam" id="TIGR00416">
    <property type="entry name" value="sms"/>
    <property type="match status" value="1"/>
</dbReference>
<evidence type="ECO:0000256" key="11">
    <source>
        <dbReference type="HAMAP-Rule" id="MF_01498"/>
    </source>
</evidence>
<dbReference type="Gene3D" id="3.40.50.300">
    <property type="entry name" value="P-loop containing nucleotide triphosphate hydrolases"/>
    <property type="match status" value="1"/>
</dbReference>
<name>A0A421B5N9_9PSEU</name>
<dbReference type="SMART" id="SM00382">
    <property type="entry name" value="AAA"/>
    <property type="match status" value="1"/>
</dbReference>
<dbReference type="GO" id="GO:0140664">
    <property type="term" value="F:ATP-dependent DNA damage sensor activity"/>
    <property type="evidence" value="ECO:0007669"/>
    <property type="project" value="InterPro"/>
</dbReference>
<feature type="binding site" evidence="11">
    <location>
        <begin position="90"/>
        <end position="97"/>
    </location>
    <ligand>
        <name>ATP</name>
        <dbReference type="ChEBI" id="CHEBI:30616"/>
    </ligand>
</feature>
<dbReference type="GO" id="GO:0005524">
    <property type="term" value="F:ATP binding"/>
    <property type="evidence" value="ECO:0007669"/>
    <property type="project" value="UniProtKB-UniRule"/>
</dbReference>
<dbReference type="PROSITE" id="PS50162">
    <property type="entry name" value="RECA_2"/>
    <property type="match status" value="1"/>
</dbReference>
<feature type="region of interest" description="Lon-protease-like" evidence="11">
    <location>
        <begin position="349"/>
        <end position="452"/>
    </location>
</feature>
<dbReference type="PRINTS" id="PR01874">
    <property type="entry name" value="DNAREPAIRADA"/>
</dbReference>
<evidence type="ECO:0000256" key="2">
    <source>
        <dbReference type="ARBA" id="ARBA00022741"/>
    </source>
</evidence>
<dbReference type="CDD" id="cd01121">
    <property type="entry name" value="RadA_SMS_N"/>
    <property type="match status" value="1"/>
</dbReference>
<dbReference type="InterPro" id="IPR003593">
    <property type="entry name" value="AAA+_ATPase"/>
</dbReference>
<evidence type="ECO:0000256" key="3">
    <source>
        <dbReference type="ARBA" id="ARBA00022763"/>
    </source>
</evidence>
<evidence type="ECO:0000256" key="12">
    <source>
        <dbReference type="NCBIfam" id="TIGR00416"/>
    </source>
</evidence>
<dbReference type="OrthoDB" id="9803906at2"/>
<evidence type="ECO:0000313" key="15">
    <source>
        <dbReference type="EMBL" id="RLK59796.1"/>
    </source>
</evidence>
<proteinExistence type="inferred from homology"/>
<accession>A0A421B5N9</accession>
<dbReference type="Proteomes" id="UP000282454">
    <property type="component" value="Unassembled WGS sequence"/>
</dbReference>
<dbReference type="InterPro" id="IPR041166">
    <property type="entry name" value="Rubredoxin_2"/>
</dbReference>
<evidence type="ECO:0000256" key="13">
    <source>
        <dbReference type="RuleBase" id="RU003555"/>
    </source>
</evidence>
<organism evidence="15 16">
    <name type="scientific">Actinokineospora cianjurensis</name>
    <dbReference type="NCBI Taxonomy" id="585224"/>
    <lineage>
        <taxon>Bacteria</taxon>
        <taxon>Bacillati</taxon>
        <taxon>Actinomycetota</taxon>
        <taxon>Actinomycetes</taxon>
        <taxon>Pseudonocardiales</taxon>
        <taxon>Pseudonocardiaceae</taxon>
        <taxon>Actinokineospora</taxon>
    </lineage>
</organism>
<dbReference type="InterPro" id="IPR020588">
    <property type="entry name" value="RecA_ATP-bd"/>
</dbReference>
<keyword evidence="9 11" id="KW-0238">DNA-binding</keyword>
<feature type="short sequence motif" description="RadA KNRFG motif" evidence="11">
    <location>
        <begin position="250"/>
        <end position="254"/>
    </location>
</feature>
<reference evidence="15 16" key="1">
    <citation type="submission" date="2018-10" db="EMBL/GenBank/DDBJ databases">
        <title>Genomic Encyclopedia of Archaeal and Bacterial Type Strains, Phase II (KMG-II): from individual species to whole genera.</title>
        <authorList>
            <person name="Goeker M."/>
        </authorList>
    </citation>
    <scope>NUCLEOTIDE SEQUENCE [LARGE SCALE GENOMIC DNA]</scope>
    <source>
        <strain evidence="15 16">DSM 45657</strain>
    </source>
</reference>
<keyword evidence="4 13" id="KW-0863">Zinc-finger</keyword>
<keyword evidence="6 13" id="KW-0862">Zinc</keyword>
<dbReference type="RefSeq" id="WP_121388824.1">
    <property type="nucleotide sequence ID" value="NZ_RCDD01000001.1"/>
</dbReference>
<gene>
    <name evidence="11" type="primary">radA</name>
    <name evidence="15" type="ORF">CLV68_0281</name>
</gene>
<keyword evidence="8 11" id="KW-0346">Stress response</keyword>
<comment type="function">
    <text evidence="11">Plays a role in repairing double-strand DNA breaks, probably involving stabilizing or processing branched DNA or blocked replication forks.</text>
</comment>
<comment type="similarity">
    <text evidence="11 13">Belongs to the RecA family. RadA subfamily.</text>
</comment>
<keyword evidence="5" id="KW-0378">Hydrolase</keyword>
<dbReference type="GO" id="GO:0005829">
    <property type="term" value="C:cytosol"/>
    <property type="evidence" value="ECO:0007669"/>
    <property type="project" value="TreeGrafter"/>
</dbReference>
<evidence type="ECO:0000256" key="8">
    <source>
        <dbReference type="ARBA" id="ARBA00023016"/>
    </source>
</evidence>
<keyword evidence="7 11" id="KW-0067">ATP-binding</keyword>
<dbReference type="GO" id="GO:0016787">
    <property type="term" value="F:hydrolase activity"/>
    <property type="evidence" value="ECO:0007669"/>
    <property type="project" value="UniProtKB-KW"/>
</dbReference>
<dbReference type="SUPFAM" id="SSF52540">
    <property type="entry name" value="P-loop containing nucleoside triphosphate hydrolases"/>
    <property type="match status" value="1"/>
</dbReference>
<keyword evidence="16" id="KW-1185">Reference proteome</keyword>
<evidence type="ECO:0000259" key="14">
    <source>
        <dbReference type="PROSITE" id="PS50162"/>
    </source>
</evidence>
<feature type="domain" description="RecA family profile 1" evidence="14">
    <location>
        <begin position="61"/>
        <end position="213"/>
    </location>
</feature>
<evidence type="ECO:0000256" key="7">
    <source>
        <dbReference type="ARBA" id="ARBA00022840"/>
    </source>
</evidence>
<keyword evidence="1 11" id="KW-0479">Metal-binding</keyword>
<sequence>MVSKSSYRCADCGHTVAKWFGRCPECQTWGSLEEVGAPKVKIAAGAPSSPARPIAEVDIEAARARQTGVPELDRVLGGGLVPGAVVLLAGEPGVGKSTLLLEVAYRWAARDGEYGPTLYVTGEESAGQVRLRAERTGNVHQSMFLAAESDIAAVLGHVDAVRPGLLVVDSVQTMSSPAVDSAPGGVTQVRAVTAALVALAKERGLPVLLVGHVTKEGSIAGPRVLEHLVDVVLHFEGDRHSMLRLLRGVKNRFGPADEVGCFELVESGIVGVPDPSGLFLNRRDTGVAGTAVTVAVEGKRPLLGEVQSLVAKSHLGTPRRAVSGLDSARVAMVLAVLERRGGIRLGDADVFAATVGGMKIPEPAADLAIALSVATAARDVALPPDLVVLGEVGLAGEVRRVSGVRARLTEALRLGFTKALIPPDSGDLPDGIEARVVGDLASAMNNLQVLRE</sequence>
<keyword evidence="10 11" id="KW-0234">DNA repair</keyword>
<dbReference type="GO" id="GO:0008270">
    <property type="term" value="F:zinc ion binding"/>
    <property type="evidence" value="ECO:0007669"/>
    <property type="project" value="UniProtKB-KW"/>
</dbReference>
<dbReference type="AlphaFoldDB" id="A0A421B5N9"/>
<evidence type="ECO:0000256" key="10">
    <source>
        <dbReference type="ARBA" id="ARBA00023204"/>
    </source>
</evidence>
<evidence type="ECO:0000256" key="5">
    <source>
        <dbReference type="ARBA" id="ARBA00022801"/>
    </source>
</evidence>
<dbReference type="FunFam" id="3.40.50.300:FF:000050">
    <property type="entry name" value="DNA repair protein RadA"/>
    <property type="match status" value="1"/>
</dbReference>
<dbReference type="SUPFAM" id="SSF54211">
    <property type="entry name" value="Ribosomal protein S5 domain 2-like"/>
    <property type="match status" value="1"/>
</dbReference>
<dbReference type="Gene3D" id="3.30.230.10">
    <property type="match status" value="1"/>
</dbReference>
<keyword evidence="3 11" id="KW-0227">DNA damage</keyword>
<dbReference type="Pfam" id="PF13481">
    <property type="entry name" value="AAA_25"/>
    <property type="match status" value="1"/>
</dbReference>
<comment type="caution">
    <text evidence="15">The sequence shown here is derived from an EMBL/GenBank/DDBJ whole genome shotgun (WGS) entry which is preliminary data.</text>
</comment>